<dbReference type="GO" id="GO:0006099">
    <property type="term" value="P:tricarboxylic acid cycle"/>
    <property type="evidence" value="ECO:0007669"/>
    <property type="project" value="UniProtKB-UniRule"/>
</dbReference>
<evidence type="ECO:0000256" key="3">
    <source>
        <dbReference type="ARBA" id="ARBA00011525"/>
    </source>
</evidence>
<keyword evidence="10" id="KW-1185">Reference proteome</keyword>
<protein>
    <recommendedName>
        <fullName evidence="7">Isocitrate dehydrogenase [NAD] subunit, mitochondrial</fullName>
    </recommendedName>
</protein>
<dbReference type="InterPro" id="IPR024084">
    <property type="entry name" value="IsoPropMal-DH-like_dom"/>
</dbReference>
<reference evidence="9" key="2">
    <citation type="submission" date="2025-08" db="UniProtKB">
        <authorList>
            <consortium name="Ensembl"/>
        </authorList>
    </citation>
    <scope>IDENTIFICATION</scope>
</reference>
<dbReference type="PANTHER" id="PTHR11835:SF60">
    <property type="entry name" value="ISOCITRATE DEHYDROGENASE [NAD] SUBUNIT, MITOCHONDRIAL"/>
    <property type="match status" value="1"/>
</dbReference>
<dbReference type="GO" id="GO:0006102">
    <property type="term" value="P:isocitrate metabolic process"/>
    <property type="evidence" value="ECO:0007669"/>
    <property type="project" value="TreeGrafter"/>
</dbReference>
<dbReference type="SUPFAM" id="SSF53659">
    <property type="entry name" value="Isocitrate/Isopropylmalate dehydrogenase-like"/>
    <property type="match status" value="1"/>
</dbReference>
<comment type="subcellular location">
    <subcellularLocation>
        <location evidence="1 7">Mitochondrion</location>
    </subcellularLocation>
</comment>
<accession>A0A671XRY9</accession>
<sequence>HTSLLLCPHRPVLGILHFLPPPAKYGGRHTVTLIPGDGIGPELLNHVREVFRFSCVPVDFEVVNVNSALETDDDMNNAITAIRRNGIALKGNIETKHTMAPSVKSRNNLLRTSLDLYANVMHCQSLPGVQTRHKNIDIMIIRENTEGEYSSLEHESVSGVVESLKIITRNNSLRIADYAFKLAREKGRRRVTAVHKANIMKLGDGLFLQCCREVASGYPDITFDSMIVDNTTMQLVSKPHQFDVMVMPNLYGNVVSNVCAGLVGGPGLVPGANYGNAYAVFETATRNTGKSIAGKNIANPTAMLLNKMQSQILMAFGDSCFFCFLQLHTADIGGQGTTSEVVQTIMRIIQSGGQLTTEL</sequence>
<dbReference type="GO" id="GO:0000287">
    <property type="term" value="F:magnesium ion binding"/>
    <property type="evidence" value="ECO:0007669"/>
    <property type="project" value="UniProtKB-UniRule"/>
</dbReference>
<dbReference type="InterPro" id="IPR004434">
    <property type="entry name" value="Isocitrate_DH_NAD"/>
</dbReference>
<dbReference type="NCBIfam" id="TIGR00175">
    <property type="entry name" value="mito_nad_idh"/>
    <property type="match status" value="1"/>
</dbReference>
<reference evidence="9" key="3">
    <citation type="submission" date="2025-09" db="UniProtKB">
        <authorList>
            <consortium name="Ensembl"/>
        </authorList>
    </citation>
    <scope>IDENTIFICATION</scope>
</reference>
<dbReference type="GeneTree" id="ENSGT00950000182989"/>
<dbReference type="InterPro" id="IPR019818">
    <property type="entry name" value="IsoCit/isopropylmalate_DH_CS"/>
</dbReference>
<evidence type="ECO:0000256" key="4">
    <source>
        <dbReference type="ARBA" id="ARBA00022532"/>
    </source>
</evidence>
<dbReference type="Ensembl" id="ENSSAUT00010055788.1">
    <property type="protein sequence ID" value="ENSSAUP00010053072.1"/>
    <property type="gene ID" value="ENSSAUG00010021899.1"/>
</dbReference>
<keyword evidence="5 7" id="KW-0809">Transit peptide</keyword>
<dbReference type="AlphaFoldDB" id="A0A671XRY9"/>
<organism evidence="9 10">
    <name type="scientific">Sparus aurata</name>
    <name type="common">Gilthead sea bream</name>
    <dbReference type="NCBI Taxonomy" id="8175"/>
    <lineage>
        <taxon>Eukaryota</taxon>
        <taxon>Metazoa</taxon>
        <taxon>Chordata</taxon>
        <taxon>Craniata</taxon>
        <taxon>Vertebrata</taxon>
        <taxon>Euteleostomi</taxon>
        <taxon>Actinopterygii</taxon>
        <taxon>Neopterygii</taxon>
        <taxon>Teleostei</taxon>
        <taxon>Neoteleostei</taxon>
        <taxon>Acanthomorphata</taxon>
        <taxon>Eupercaria</taxon>
        <taxon>Spariformes</taxon>
        <taxon>Sparidae</taxon>
        <taxon>Sparus</taxon>
    </lineage>
</organism>
<evidence type="ECO:0000313" key="9">
    <source>
        <dbReference type="Ensembl" id="ENSSAUP00010053072.1"/>
    </source>
</evidence>
<dbReference type="GO" id="GO:0016616">
    <property type="term" value="F:oxidoreductase activity, acting on the CH-OH group of donors, NAD or NADP as acceptor"/>
    <property type="evidence" value="ECO:0007669"/>
    <property type="project" value="InterPro"/>
</dbReference>
<dbReference type="SMART" id="SM01329">
    <property type="entry name" value="Iso_dh"/>
    <property type="match status" value="1"/>
</dbReference>
<evidence type="ECO:0000256" key="6">
    <source>
        <dbReference type="ARBA" id="ARBA00023128"/>
    </source>
</evidence>
<feature type="domain" description="Isopropylmalate dehydrogenase-like" evidence="8">
    <location>
        <begin position="30"/>
        <end position="345"/>
    </location>
</feature>
<evidence type="ECO:0000256" key="7">
    <source>
        <dbReference type="RuleBase" id="RU361266"/>
    </source>
</evidence>
<dbReference type="Pfam" id="PF00180">
    <property type="entry name" value="Iso_dh"/>
    <property type="match status" value="1"/>
</dbReference>
<evidence type="ECO:0000256" key="2">
    <source>
        <dbReference type="ARBA" id="ARBA00007769"/>
    </source>
</evidence>
<comment type="subunit">
    <text evidence="3">Heterooligomer of subunits alpha (IDH3A), beta (IDH3B), and gamma (IDH3G) in the apparent ratio of 2:1:1. The heterodimer containing one IDH3A and one IDH3B subunit and the heterodimer containing one IDH3A and one IDH3G subunit assemble into a heterotetramer (which contains two subunits of IDH3A, one of IDH3B and one of IDH3G) and further into the heterooctamer.</text>
</comment>
<evidence type="ECO:0000256" key="5">
    <source>
        <dbReference type="ARBA" id="ARBA00022946"/>
    </source>
</evidence>
<reference evidence="9" key="1">
    <citation type="submission" date="2021-04" db="EMBL/GenBank/DDBJ databases">
        <authorList>
            <consortium name="Wellcome Sanger Institute Data Sharing"/>
        </authorList>
    </citation>
    <scope>NUCLEOTIDE SEQUENCE [LARGE SCALE GENOMIC DNA]</scope>
</reference>
<dbReference type="Proteomes" id="UP000472265">
    <property type="component" value="Chromosome 7"/>
</dbReference>
<dbReference type="GO" id="GO:0051287">
    <property type="term" value="F:NAD binding"/>
    <property type="evidence" value="ECO:0007669"/>
    <property type="project" value="UniProtKB-UniRule"/>
</dbReference>
<proteinExistence type="inferred from homology"/>
<dbReference type="FunFam" id="3.40.718.10:FF:000001">
    <property type="entry name" value="Isocitrate dehydrogenase [NAD] subunit, mitochondrial"/>
    <property type="match status" value="1"/>
</dbReference>
<keyword evidence="4 7" id="KW-0816">Tricarboxylic acid cycle</keyword>
<evidence type="ECO:0000313" key="10">
    <source>
        <dbReference type="Proteomes" id="UP000472265"/>
    </source>
</evidence>
<name>A0A671XRY9_SPAAU</name>
<dbReference type="PANTHER" id="PTHR11835">
    <property type="entry name" value="DECARBOXYLATING DEHYDROGENASES-ISOCITRATE, ISOPROPYLMALATE, TARTRATE"/>
    <property type="match status" value="1"/>
</dbReference>
<keyword evidence="6 7" id="KW-0496">Mitochondrion</keyword>
<evidence type="ECO:0000256" key="1">
    <source>
        <dbReference type="ARBA" id="ARBA00004173"/>
    </source>
</evidence>
<dbReference type="PROSITE" id="PS00470">
    <property type="entry name" value="IDH_IMDH"/>
    <property type="match status" value="1"/>
</dbReference>
<gene>
    <name evidence="9" type="primary">IDH3G</name>
    <name evidence="9" type="synonym">idh3g</name>
</gene>
<comment type="similarity">
    <text evidence="2 7">Belongs to the isocitrate and isopropylmalate dehydrogenases family.</text>
</comment>
<dbReference type="GO" id="GO:0005739">
    <property type="term" value="C:mitochondrion"/>
    <property type="evidence" value="ECO:0007669"/>
    <property type="project" value="UniProtKB-SubCell"/>
</dbReference>
<evidence type="ECO:0000259" key="8">
    <source>
        <dbReference type="SMART" id="SM01329"/>
    </source>
</evidence>
<dbReference type="Gene3D" id="3.40.718.10">
    <property type="entry name" value="Isopropylmalate Dehydrogenase"/>
    <property type="match status" value="1"/>
</dbReference>